<dbReference type="OMA" id="RQFTECE"/>
<keyword evidence="1" id="KW-0812">Transmembrane</keyword>
<dbReference type="InterPro" id="IPR051266">
    <property type="entry name" value="CLCR"/>
</dbReference>
<accession>A0A9J6FQJ9</accession>
<comment type="caution">
    <text evidence="3">The sequence shown here is derived from an EMBL/GenBank/DDBJ whole genome shotgun (WGS) entry which is preliminary data.</text>
</comment>
<dbReference type="PANTHER" id="PTHR10579">
    <property type="entry name" value="CALCIUM-ACTIVATED CHLORIDE CHANNEL REGULATOR"/>
    <property type="match status" value="1"/>
</dbReference>
<dbReference type="OrthoDB" id="687730at2759"/>
<dbReference type="PANTHER" id="PTHR10579:SF177">
    <property type="entry name" value="CALCIUM-ACTIVATED CHLORIDE CHANNEL REGULATOR 4-LIKE PROTEIN"/>
    <property type="match status" value="1"/>
</dbReference>
<keyword evidence="1" id="KW-1133">Transmembrane helix</keyword>
<gene>
    <name evidence="3" type="ORF">HPB48_022985</name>
</gene>
<protein>
    <recommendedName>
        <fullName evidence="2">VWFA domain-containing protein</fullName>
    </recommendedName>
</protein>
<feature type="domain" description="VWFA" evidence="2">
    <location>
        <begin position="62"/>
        <end position="239"/>
    </location>
</feature>
<dbReference type="InterPro" id="IPR036465">
    <property type="entry name" value="vWFA_dom_sf"/>
</dbReference>
<proteinExistence type="predicted"/>
<dbReference type="Proteomes" id="UP000821853">
    <property type="component" value="Chromosome 10"/>
</dbReference>
<name>A0A9J6FQJ9_HAELO</name>
<evidence type="ECO:0000256" key="1">
    <source>
        <dbReference type="SAM" id="Phobius"/>
    </source>
</evidence>
<feature type="transmembrane region" description="Helical" evidence="1">
    <location>
        <begin position="684"/>
        <end position="708"/>
    </location>
</feature>
<dbReference type="Gene3D" id="3.40.50.410">
    <property type="entry name" value="von Willebrand factor, type A domain"/>
    <property type="match status" value="1"/>
</dbReference>
<dbReference type="VEuPathDB" id="VectorBase:HLOH_045919"/>
<dbReference type="EMBL" id="JABSTR010000002">
    <property type="protein sequence ID" value="KAH9364529.1"/>
    <property type="molecule type" value="Genomic_DNA"/>
</dbReference>
<sequence>MFMPYLEGVSEFCDDAEKKHNAFAPNKHNHLCNRRPTWEVISANEDFKNLPPSDTKNSITVNFREVQKRKGTLGRSNDRITQLRVAATNFVQVLIPDGLEVGLVSFSSNAKKLSELKSVEKSTRDSLVRTIGTLSADGSTCIGCALEMALQMFLEGGQLAEGSVIILMTDGEENKSPYIADVKDKLVAAGIVVNTIAFGTEAEDKLEQLAFSTGGKPFALRDDQRNVAAALESAFLDSTVSLLDVANKPVVIFEKTAKIVAKQDFEILIDGDLGNGTTIMVLGRKASKLQVELFYPGGKACQQCLQAGPSTTDSYITLKVPGIATPGTWKLVLSHNIIGGVNVDVHVRATSLASDPSVEPVLLRAFLKRTEVVHAEEAAFYAEVSKGPHAVLHARVTAAVIRPRRPHEVEVELFDDGIGADVTANDGIYSSYFTQFQGAGRYSVTVHVVSTNRSVIIKGRKASGGLPAMPPVVDGTGSTTLAPPTEHINGIPLNQFLYVDEDISVAEPIVLESEKAPQFSRIAEGGSFRLVNEITESSIPPGSIQDLEVEDAFVDEDGKHTVLLTWSCPGAHMNSGNASGISLRASTSLVNLVNNFTSGLEISADGHNDTSIQAGPVGSRQQVRIALPHDLLSYAQNNSRLDFYFAAKVVNEKGLESSASNVARATFVRPPEFSPSSMAEGTPVWVVVGSVLAASAVLAVLVAAGVWATRRRRRQSANLPHPTKAGAF</sequence>
<dbReference type="AlphaFoldDB" id="A0A9J6FQJ9"/>
<dbReference type="InterPro" id="IPR002035">
    <property type="entry name" value="VWF_A"/>
</dbReference>
<dbReference type="PROSITE" id="PS50234">
    <property type="entry name" value="VWFA"/>
    <property type="match status" value="1"/>
</dbReference>
<reference evidence="3 4" key="1">
    <citation type="journal article" date="2020" name="Cell">
        <title>Large-Scale Comparative Analyses of Tick Genomes Elucidate Their Genetic Diversity and Vector Capacities.</title>
        <authorList>
            <consortium name="Tick Genome and Microbiome Consortium (TIGMIC)"/>
            <person name="Jia N."/>
            <person name="Wang J."/>
            <person name="Shi W."/>
            <person name="Du L."/>
            <person name="Sun Y."/>
            <person name="Zhan W."/>
            <person name="Jiang J.F."/>
            <person name="Wang Q."/>
            <person name="Zhang B."/>
            <person name="Ji P."/>
            <person name="Bell-Sakyi L."/>
            <person name="Cui X.M."/>
            <person name="Yuan T.T."/>
            <person name="Jiang B.G."/>
            <person name="Yang W.F."/>
            <person name="Lam T.T."/>
            <person name="Chang Q.C."/>
            <person name="Ding S.J."/>
            <person name="Wang X.J."/>
            <person name="Zhu J.G."/>
            <person name="Ruan X.D."/>
            <person name="Zhao L."/>
            <person name="Wei J.T."/>
            <person name="Ye R.Z."/>
            <person name="Que T.C."/>
            <person name="Du C.H."/>
            <person name="Zhou Y.H."/>
            <person name="Cheng J.X."/>
            <person name="Dai P.F."/>
            <person name="Guo W.B."/>
            <person name="Han X.H."/>
            <person name="Huang E.J."/>
            <person name="Li L.F."/>
            <person name="Wei W."/>
            <person name="Gao Y.C."/>
            <person name="Liu J.Z."/>
            <person name="Shao H.Z."/>
            <person name="Wang X."/>
            <person name="Wang C.C."/>
            <person name="Yang T.C."/>
            <person name="Huo Q.B."/>
            <person name="Li W."/>
            <person name="Chen H.Y."/>
            <person name="Chen S.E."/>
            <person name="Zhou L.G."/>
            <person name="Ni X.B."/>
            <person name="Tian J.H."/>
            <person name="Sheng Y."/>
            <person name="Liu T."/>
            <person name="Pan Y.S."/>
            <person name="Xia L.Y."/>
            <person name="Li J."/>
            <person name="Zhao F."/>
            <person name="Cao W.C."/>
        </authorList>
    </citation>
    <scope>NUCLEOTIDE SEQUENCE [LARGE SCALE GENOMIC DNA]</scope>
    <source>
        <strain evidence="3">HaeL-2018</strain>
    </source>
</reference>
<evidence type="ECO:0000313" key="3">
    <source>
        <dbReference type="EMBL" id="KAH9364529.1"/>
    </source>
</evidence>
<dbReference type="Pfam" id="PF08434">
    <property type="entry name" value="CLCA"/>
    <property type="match status" value="1"/>
</dbReference>
<organism evidence="3 4">
    <name type="scientific">Haemaphysalis longicornis</name>
    <name type="common">Bush tick</name>
    <dbReference type="NCBI Taxonomy" id="44386"/>
    <lineage>
        <taxon>Eukaryota</taxon>
        <taxon>Metazoa</taxon>
        <taxon>Ecdysozoa</taxon>
        <taxon>Arthropoda</taxon>
        <taxon>Chelicerata</taxon>
        <taxon>Arachnida</taxon>
        <taxon>Acari</taxon>
        <taxon>Parasitiformes</taxon>
        <taxon>Ixodida</taxon>
        <taxon>Ixodoidea</taxon>
        <taxon>Ixodidae</taxon>
        <taxon>Haemaphysalinae</taxon>
        <taxon>Haemaphysalis</taxon>
    </lineage>
</organism>
<dbReference type="SUPFAM" id="SSF53300">
    <property type="entry name" value="vWA-like"/>
    <property type="match status" value="1"/>
</dbReference>
<evidence type="ECO:0000313" key="4">
    <source>
        <dbReference type="Proteomes" id="UP000821853"/>
    </source>
</evidence>
<dbReference type="SMART" id="SM00327">
    <property type="entry name" value="VWA"/>
    <property type="match status" value="1"/>
</dbReference>
<dbReference type="CDD" id="cd00198">
    <property type="entry name" value="vWFA"/>
    <property type="match status" value="1"/>
</dbReference>
<dbReference type="GO" id="GO:0032991">
    <property type="term" value="C:protein-containing complex"/>
    <property type="evidence" value="ECO:0007669"/>
    <property type="project" value="UniProtKB-ARBA"/>
</dbReference>
<dbReference type="NCBIfam" id="NF041940">
    <property type="entry name" value="choice_anch_X"/>
    <property type="match status" value="1"/>
</dbReference>
<keyword evidence="4" id="KW-1185">Reference proteome</keyword>
<dbReference type="InterPro" id="IPR013642">
    <property type="entry name" value="CLCA_N"/>
</dbReference>
<dbReference type="Pfam" id="PF00092">
    <property type="entry name" value="VWA"/>
    <property type="match status" value="1"/>
</dbReference>
<evidence type="ECO:0000259" key="2">
    <source>
        <dbReference type="PROSITE" id="PS50234"/>
    </source>
</evidence>
<keyword evidence="1" id="KW-0472">Membrane</keyword>